<reference evidence="5" key="4">
    <citation type="submission" date="2021-05" db="UniProtKB">
        <authorList>
            <consortium name="EnsemblPlants"/>
        </authorList>
    </citation>
    <scope>IDENTIFICATION</scope>
    <source>
        <strain evidence="5">cv. B73</strain>
    </source>
</reference>
<evidence type="ECO:0000313" key="6">
    <source>
        <dbReference type="Proteomes" id="UP000007305"/>
    </source>
</evidence>
<feature type="compositionally biased region" description="Polar residues" evidence="1">
    <location>
        <begin position="164"/>
        <end position="176"/>
    </location>
</feature>
<dbReference type="PANTHER" id="PTHR47487">
    <property type="entry name" value="OS06G0651300 PROTEIN-RELATED"/>
    <property type="match status" value="1"/>
</dbReference>
<dbReference type="KEGG" id="zma:103653365"/>
<dbReference type="Gene3D" id="3.30.160.60">
    <property type="entry name" value="Classic Zinc Finger"/>
    <property type="match status" value="4"/>
</dbReference>
<feature type="compositionally biased region" description="Polar residues" evidence="1">
    <location>
        <begin position="369"/>
        <end position="379"/>
    </location>
</feature>
<dbReference type="AlphaFoldDB" id="A0A1D6Q058"/>
<dbReference type="InterPro" id="IPR036236">
    <property type="entry name" value="Znf_C2H2_sf"/>
</dbReference>
<protein>
    <recommendedName>
        <fullName evidence="8">C2H2-type domain-containing protein</fullName>
    </recommendedName>
</protein>
<dbReference type="GO" id="GO:0008270">
    <property type="term" value="F:zinc ion binding"/>
    <property type="evidence" value="ECO:0007669"/>
    <property type="project" value="InterPro"/>
</dbReference>
<dbReference type="EMBL" id="CM000780">
    <property type="protein sequence ID" value="AQK52038.1"/>
    <property type="molecule type" value="Genomic_DNA"/>
</dbReference>
<gene>
    <name evidence="5" type="primary">LOC103653365</name>
    <name evidence="4" type="ORF">ZEAMMB73_Zm00001d050157</name>
</gene>
<accession>A0A1D6Q058</accession>
<feature type="domain" description="U1-type" evidence="3">
    <location>
        <begin position="265"/>
        <end position="299"/>
    </location>
</feature>
<proteinExistence type="evidence at protein level"/>
<reference evidence="4" key="2">
    <citation type="submission" date="2015-12" db="EMBL/GenBank/DDBJ databases">
        <title>Update maize B73 reference genome by single molecule sequencing technologies.</title>
        <authorList>
            <consortium name="Maize Genome Sequencing Project"/>
            <person name="Ware D."/>
        </authorList>
    </citation>
    <scope>NUCLEOTIDE SEQUENCE</scope>
    <source>
        <tissue evidence="4">Seedling</tissue>
    </source>
</reference>
<keyword evidence="6" id="KW-1185">Reference proteome</keyword>
<dbReference type="ExpressionAtlas" id="A0A1D6Q058">
    <property type="expression patterns" value="baseline and differential"/>
</dbReference>
<feature type="compositionally biased region" description="Acidic residues" evidence="1">
    <location>
        <begin position="599"/>
        <end position="611"/>
    </location>
</feature>
<dbReference type="GO" id="GO:0003676">
    <property type="term" value="F:nucleic acid binding"/>
    <property type="evidence" value="ECO:0007669"/>
    <property type="project" value="InterPro"/>
</dbReference>
<feature type="domain" description="C2H2-type" evidence="2">
    <location>
        <begin position="268"/>
        <end position="292"/>
    </location>
</feature>
<feature type="domain" description="C2H2-type" evidence="2">
    <location>
        <begin position="494"/>
        <end position="518"/>
    </location>
</feature>
<feature type="domain" description="U1-type" evidence="3">
    <location>
        <begin position="491"/>
        <end position="525"/>
    </location>
</feature>
<dbReference type="eggNOG" id="ENOG502S27J">
    <property type="taxonomic scope" value="Eukaryota"/>
</dbReference>
<dbReference type="InterPro" id="IPR003604">
    <property type="entry name" value="Matrin/U1-like-C_Znf_C2H2"/>
</dbReference>
<dbReference type="SMART" id="SM00355">
    <property type="entry name" value="ZnF_C2H2"/>
    <property type="match status" value="4"/>
</dbReference>
<reference evidence="6" key="1">
    <citation type="journal article" date="2009" name="Science">
        <title>The B73 maize genome: complexity, diversity, and dynamics.</title>
        <authorList>
            <person name="Schnable P.S."/>
            <person name="Ware D."/>
            <person name="Fulton R.S."/>
            <person name="Stein J.C."/>
            <person name="Wei F."/>
            <person name="Pasternak S."/>
            <person name="Liang C."/>
            <person name="Zhang J."/>
            <person name="Fulton L."/>
            <person name="Graves T.A."/>
            <person name="Minx P."/>
            <person name="Reily A.D."/>
            <person name="Courtney L."/>
            <person name="Kruchowski S.S."/>
            <person name="Tomlinson C."/>
            <person name="Strong C."/>
            <person name="Delehaunty K."/>
            <person name="Fronick C."/>
            <person name="Courtney B."/>
            <person name="Rock S.M."/>
            <person name="Belter E."/>
            <person name="Du F."/>
            <person name="Kim K."/>
            <person name="Abbott R.M."/>
            <person name="Cotton M."/>
            <person name="Levy A."/>
            <person name="Marchetto P."/>
            <person name="Ochoa K."/>
            <person name="Jackson S.M."/>
            <person name="Gillam B."/>
            <person name="Chen W."/>
            <person name="Yan L."/>
            <person name="Higginbotham J."/>
            <person name="Cardenas M."/>
            <person name="Waligorski J."/>
            <person name="Applebaum E."/>
            <person name="Phelps L."/>
            <person name="Falcone J."/>
            <person name="Kanchi K."/>
            <person name="Thane T."/>
            <person name="Scimone A."/>
            <person name="Thane N."/>
            <person name="Henke J."/>
            <person name="Wang T."/>
            <person name="Ruppert J."/>
            <person name="Shah N."/>
            <person name="Rotter K."/>
            <person name="Hodges J."/>
            <person name="Ingenthron E."/>
            <person name="Cordes M."/>
            <person name="Kohlberg S."/>
            <person name="Sgro J."/>
            <person name="Delgado B."/>
            <person name="Mead K."/>
            <person name="Chinwalla A."/>
            <person name="Leonard S."/>
            <person name="Crouse K."/>
            <person name="Collura K."/>
            <person name="Kudrna D."/>
            <person name="Currie J."/>
            <person name="He R."/>
            <person name="Angelova A."/>
            <person name="Rajasekar S."/>
            <person name="Mueller T."/>
            <person name="Lomeli R."/>
            <person name="Scara G."/>
            <person name="Ko A."/>
            <person name="Delaney K."/>
            <person name="Wissotski M."/>
            <person name="Lopez G."/>
            <person name="Campos D."/>
            <person name="Braidotti M."/>
            <person name="Ashley E."/>
            <person name="Golser W."/>
            <person name="Kim H."/>
            <person name="Lee S."/>
            <person name="Lin J."/>
            <person name="Dujmic Z."/>
            <person name="Kim W."/>
            <person name="Talag J."/>
            <person name="Zuccolo A."/>
            <person name="Fan C."/>
            <person name="Sebastian A."/>
            <person name="Kramer M."/>
            <person name="Spiegel L."/>
            <person name="Nascimento L."/>
            <person name="Zutavern T."/>
            <person name="Miller B."/>
            <person name="Ambroise C."/>
            <person name="Muller S."/>
            <person name="Spooner W."/>
            <person name="Narechania A."/>
            <person name="Ren L."/>
            <person name="Wei S."/>
            <person name="Kumari S."/>
            <person name="Faga B."/>
            <person name="Levy M.J."/>
            <person name="McMahan L."/>
            <person name="Van Buren P."/>
            <person name="Vaughn M.W."/>
            <person name="Ying K."/>
            <person name="Yeh C.-T."/>
            <person name="Emrich S.J."/>
            <person name="Jia Y."/>
            <person name="Kalyanaraman A."/>
            <person name="Hsia A.-P."/>
            <person name="Barbazuk W.B."/>
            <person name="Baucom R.S."/>
            <person name="Brutnell T.P."/>
            <person name="Carpita N.C."/>
            <person name="Chaparro C."/>
            <person name="Chia J.-M."/>
            <person name="Deragon J.-M."/>
            <person name="Estill J.C."/>
            <person name="Fu Y."/>
            <person name="Jeddeloh J.A."/>
            <person name="Han Y."/>
            <person name="Lee H."/>
            <person name="Li P."/>
            <person name="Lisch D.R."/>
            <person name="Liu S."/>
            <person name="Liu Z."/>
            <person name="Nagel D.H."/>
            <person name="McCann M.C."/>
            <person name="SanMiguel P."/>
            <person name="Myers A.M."/>
            <person name="Nettleton D."/>
            <person name="Nguyen J."/>
            <person name="Penning B.W."/>
            <person name="Ponnala L."/>
            <person name="Schneider K.L."/>
            <person name="Schwartz D.C."/>
            <person name="Sharma A."/>
            <person name="Soderlund C."/>
            <person name="Springer N.M."/>
            <person name="Sun Q."/>
            <person name="Wang H."/>
            <person name="Waterman M."/>
            <person name="Westerman R."/>
            <person name="Wolfgruber T.K."/>
            <person name="Yang L."/>
            <person name="Yu Y."/>
            <person name="Zhang L."/>
            <person name="Zhou S."/>
            <person name="Zhu Q."/>
            <person name="Bennetzen J.L."/>
            <person name="Dawe R.K."/>
            <person name="Jiang J."/>
            <person name="Jiang N."/>
            <person name="Presting G.G."/>
            <person name="Wessler S.R."/>
            <person name="Aluru S."/>
            <person name="Martienssen R.A."/>
            <person name="Clifton S.W."/>
            <person name="McCombie W.R."/>
            <person name="Wing R.A."/>
            <person name="Wilson R.K."/>
        </authorList>
    </citation>
    <scope>NUCLEOTIDE SEQUENCE [LARGE SCALE GENOMIC DNA]</scope>
    <source>
        <strain evidence="6">cv. B73</strain>
    </source>
</reference>
<evidence type="ECO:0000259" key="2">
    <source>
        <dbReference type="SMART" id="SM00355"/>
    </source>
</evidence>
<feature type="domain" description="C2H2-type" evidence="2">
    <location>
        <begin position="340"/>
        <end position="364"/>
    </location>
</feature>
<dbReference type="OrthoDB" id="434647at2759"/>
<feature type="domain" description="U1-type" evidence="3">
    <location>
        <begin position="178"/>
        <end position="212"/>
    </location>
</feature>
<dbReference type="InterPro" id="IPR013087">
    <property type="entry name" value="Znf_C2H2_type"/>
</dbReference>
<name>A0A1D6Q058_MAIZE</name>
<feature type="compositionally biased region" description="Polar residues" evidence="1">
    <location>
        <begin position="640"/>
        <end position="653"/>
    </location>
</feature>
<feature type="region of interest" description="Disordered" evidence="1">
    <location>
        <begin position="356"/>
        <end position="379"/>
    </location>
</feature>
<evidence type="ECO:0000313" key="5">
    <source>
        <dbReference type="EnsemblPlants" id="Zm00001eb177760_P001"/>
    </source>
</evidence>
<evidence type="ECO:0007829" key="7">
    <source>
        <dbReference type="PeptideAtlas" id="A0A1D6Q058"/>
    </source>
</evidence>
<dbReference type="GeneID" id="103653365"/>
<evidence type="ECO:0008006" key="8">
    <source>
        <dbReference type="Google" id="ProtNLM"/>
    </source>
</evidence>
<feature type="compositionally biased region" description="Low complexity" evidence="1">
    <location>
        <begin position="24"/>
        <end position="38"/>
    </location>
</feature>
<feature type="region of interest" description="Disordered" evidence="1">
    <location>
        <begin position="599"/>
        <end position="653"/>
    </location>
</feature>
<keyword evidence="7" id="KW-1267">Proteomics identification</keyword>
<dbReference type="PANTHER" id="PTHR47487:SF2">
    <property type="entry name" value="C2H2-TYPE DOMAIN-CONTAINING PROTEIN"/>
    <property type="match status" value="1"/>
</dbReference>
<organism evidence="4">
    <name type="scientific">Zea mays</name>
    <name type="common">Maize</name>
    <dbReference type="NCBI Taxonomy" id="4577"/>
    <lineage>
        <taxon>Eukaryota</taxon>
        <taxon>Viridiplantae</taxon>
        <taxon>Streptophyta</taxon>
        <taxon>Embryophyta</taxon>
        <taxon>Tracheophyta</taxon>
        <taxon>Spermatophyta</taxon>
        <taxon>Magnoliopsida</taxon>
        <taxon>Liliopsida</taxon>
        <taxon>Poales</taxon>
        <taxon>Poaceae</taxon>
        <taxon>PACMAD clade</taxon>
        <taxon>Panicoideae</taxon>
        <taxon>Andropogonodae</taxon>
        <taxon>Andropogoneae</taxon>
        <taxon>Tripsacinae</taxon>
        <taxon>Zea</taxon>
    </lineage>
</organism>
<dbReference type="PaxDb" id="4577-GRMZM2G417402_P01"/>
<evidence type="ECO:0000259" key="3">
    <source>
        <dbReference type="SMART" id="SM00451"/>
    </source>
</evidence>
<dbReference type="EnsemblPlants" id="Zm00001eb177760_T001">
    <property type="protein sequence ID" value="Zm00001eb177760_P001"/>
    <property type="gene ID" value="Zm00001eb177760"/>
</dbReference>
<dbReference type="Pfam" id="PF12874">
    <property type="entry name" value="zf-met"/>
    <property type="match status" value="4"/>
</dbReference>
<dbReference type="OMA" id="VENWELE"/>
<evidence type="ECO:0000313" key="4">
    <source>
        <dbReference type="EMBL" id="AQK52038.1"/>
    </source>
</evidence>
<dbReference type="SMART" id="SM00451">
    <property type="entry name" value="ZnF_U1"/>
    <property type="match status" value="4"/>
</dbReference>
<sequence>MEFLYRAVDEPRSRSPPPPAAPVTPGSGSTDGHGSDGPAECVGNSAVTLWQSDLPPPETAEADAYELRRQAEKARIRERILREEAEQLELEMVVRSELREQMLQLLWPTLGRPTRGSETKVVLSPGTITAANSSPPILALEAHQKANALANAPTKRKSPDHAAGTSTPSLAPSSKKQKSTLTCTVCGITANSEKVMQDHLNGKPHKRKLVALPELPKPVPETEQERGLETGEEEAMAMETLRDYKPTKFMMATTAGALNEVIQMDGYLLCELCNVRTSDRVTMMCHIQGSKHISNDQKKHELSSRPSGVAIASADPDVKLALEDYSVELPPTVRRLEGFLLCELCDVKAPSMNGMRQHLSGKKHEKKASTSSSDASVNGSIAIGGKEEAEAQPIDTNHTVVISDDMAAKAKALLANKSLQPKHGDDIGLQETTVAAAKERVATGDDSTATPGTEMMKGSATSAGAQVNNVCDSDSLAMEVDGVLHPLRRVDGFLVCLSCNAKAPSEIVMRSHLSGKKHKRKITLAAAGGNNGLCVLATAGADGAQENIGSKPTKGNVEAESAAAQAKTAANEEAESAPSLEVSQTKNTASTACIIEPAEDGEIAKEAEEEQAAAGTNGGVIQAKETVRADDATSPVKSIKASTVMQQENGRSA</sequence>
<dbReference type="Gramene" id="Zm00001eb177760_T001">
    <property type="protein sequence ID" value="Zm00001eb177760_P001"/>
    <property type="gene ID" value="Zm00001eb177760"/>
</dbReference>
<feature type="region of interest" description="Disordered" evidence="1">
    <location>
        <begin position="150"/>
        <end position="176"/>
    </location>
</feature>
<dbReference type="SUPFAM" id="SSF57667">
    <property type="entry name" value="beta-beta-alpha zinc fingers"/>
    <property type="match status" value="4"/>
</dbReference>
<feature type="domain" description="U1-type" evidence="3">
    <location>
        <begin position="337"/>
        <end position="371"/>
    </location>
</feature>
<feature type="domain" description="C2H2-type" evidence="2">
    <location>
        <begin position="181"/>
        <end position="205"/>
    </location>
</feature>
<dbReference type="RefSeq" id="XP_008678516.1">
    <property type="nucleotide sequence ID" value="XM_008680294.4"/>
</dbReference>
<feature type="region of interest" description="Disordered" evidence="1">
    <location>
        <begin position="439"/>
        <end position="463"/>
    </location>
</feature>
<dbReference type="SMR" id="A0A1D6Q058"/>
<evidence type="ECO:0000256" key="1">
    <source>
        <dbReference type="SAM" id="MobiDB-lite"/>
    </source>
</evidence>
<reference evidence="5" key="3">
    <citation type="submission" date="2019-07" db="EMBL/GenBank/DDBJ databases">
        <authorList>
            <person name="Seetharam A."/>
            <person name="Woodhouse M."/>
            <person name="Cannon E."/>
        </authorList>
    </citation>
    <scope>NUCLEOTIDE SEQUENCE [LARGE SCALE GENOMIC DNA]</scope>
    <source>
        <strain evidence="5">cv. B73</strain>
    </source>
</reference>
<dbReference type="Proteomes" id="UP000007305">
    <property type="component" value="Chromosome 4"/>
</dbReference>
<feature type="region of interest" description="Disordered" evidence="1">
    <location>
        <begin position="1"/>
        <end position="44"/>
    </location>
</feature>